<evidence type="ECO:0000256" key="3">
    <source>
        <dbReference type="ARBA" id="ARBA00023242"/>
    </source>
</evidence>
<evidence type="ECO:0000256" key="4">
    <source>
        <dbReference type="SAM" id="MobiDB-lite"/>
    </source>
</evidence>
<keyword evidence="2" id="KW-0862">Zinc</keyword>
<comment type="subcellular location">
    <subcellularLocation>
        <location evidence="1">Nucleus</location>
    </subcellularLocation>
</comment>
<keyword evidence="3" id="KW-0539">Nucleus</keyword>
<protein>
    <recommendedName>
        <fullName evidence="7">F-box domain-containing protein</fullName>
    </recommendedName>
</protein>
<accession>A0A5C3NC83</accession>
<sequence>MDPSQAIADSPCRKRRRSKEDSSDMVGLAGPPVAAEAGSPSMKKRKTKAVVISPWQDIPEWKTDKCPLLEMPVEILDKIFSEESRLRPQDHLAFSGTCRAIRKAYTEPVWKAMVSPYTTSYSDRTILDRIFSTALLSEAPSEGTAEDAASQTQQSPKKGKSKAVMTHKELVIQMVNYSQTLSTTEAKTKYKLTDPQLLTLPFGTRRNPYKRNGPPIRSFKESRVYALAMRVHGGPLGHTAHLKKLAERAAKTHATKAKNGTLPVKKPRQDPRMGLAMMALFFSAMCEGEDAYDDFGDYDGDYDPYDGI</sequence>
<proteinExistence type="predicted"/>
<evidence type="ECO:0000256" key="2">
    <source>
        <dbReference type="ARBA" id="ARBA00022833"/>
    </source>
</evidence>
<evidence type="ECO:0000313" key="6">
    <source>
        <dbReference type="Proteomes" id="UP000305948"/>
    </source>
</evidence>
<dbReference type="GO" id="GO:0005634">
    <property type="term" value="C:nucleus"/>
    <property type="evidence" value="ECO:0007669"/>
    <property type="project" value="UniProtKB-SubCell"/>
</dbReference>
<dbReference type="InterPro" id="IPR036047">
    <property type="entry name" value="F-box-like_dom_sf"/>
</dbReference>
<evidence type="ECO:0000256" key="1">
    <source>
        <dbReference type="ARBA" id="ARBA00004123"/>
    </source>
</evidence>
<dbReference type="AlphaFoldDB" id="A0A5C3NC83"/>
<dbReference type="CDD" id="cd09917">
    <property type="entry name" value="F-box_SF"/>
    <property type="match status" value="1"/>
</dbReference>
<name>A0A5C3NC83_9AGAM</name>
<dbReference type="SUPFAM" id="SSF81383">
    <property type="entry name" value="F-box domain"/>
    <property type="match status" value="1"/>
</dbReference>
<feature type="region of interest" description="Disordered" evidence="4">
    <location>
        <begin position="1"/>
        <end position="46"/>
    </location>
</feature>
<dbReference type="InterPro" id="IPR009061">
    <property type="entry name" value="DNA-bd_dom_put_sf"/>
</dbReference>
<evidence type="ECO:0008006" key="7">
    <source>
        <dbReference type="Google" id="ProtNLM"/>
    </source>
</evidence>
<dbReference type="Proteomes" id="UP000305948">
    <property type="component" value="Unassembled WGS sequence"/>
</dbReference>
<organism evidence="5 6">
    <name type="scientific">Heliocybe sulcata</name>
    <dbReference type="NCBI Taxonomy" id="5364"/>
    <lineage>
        <taxon>Eukaryota</taxon>
        <taxon>Fungi</taxon>
        <taxon>Dikarya</taxon>
        <taxon>Basidiomycota</taxon>
        <taxon>Agaricomycotina</taxon>
        <taxon>Agaricomycetes</taxon>
        <taxon>Gloeophyllales</taxon>
        <taxon>Gloeophyllaceae</taxon>
        <taxon>Heliocybe</taxon>
    </lineage>
</organism>
<keyword evidence="6" id="KW-1185">Reference proteome</keyword>
<dbReference type="CDD" id="cd21075">
    <property type="entry name" value="DBD_XPA-like"/>
    <property type="match status" value="1"/>
</dbReference>
<dbReference type="OrthoDB" id="68328at2759"/>
<reference evidence="5 6" key="1">
    <citation type="journal article" date="2019" name="Nat. Ecol. Evol.">
        <title>Megaphylogeny resolves global patterns of mushroom evolution.</title>
        <authorList>
            <person name="Varga T."/>
            <person name="Krizsan K."/>
            <person name="Foldi C."/>
            <person name="Dima B."/>
            <person name="Sanchez-Garcia M."/>
            <person name="Sanchez-Ramirez S."/>
            <person name="Szollosi G.J."/>
            <person name="Szarkandi J.G."/>
            <person name="Papp V."/>
            <person name="Albert L."/>
            <person name="Andreopoulos W."/>
            <person name="Angelini C."/>
            <person name="Antonin V."/>
            <person name="Barry K.W."/>
            <person name="Bougher N.L."/>
            <person name="Buchanan P."/>
            <person name="Buyck B."/>
            <person name="Bense V."/>
            <person name="Catcheside P."/>
            <person name="Chovatia M."/>
            <person name="Cooper J."/>
            <person name="Damon W."/>
            <person name="Desjardin D."/>
            <person name="Finy P."/>
            <person name="Geml J."/>
            <person name="Haridas S."/>
            <person name="Hughes K."/>
            <person name="Justo A."/>
            <person name="Karasinski D."/>
            <person name="Kautmanova I."/>
            <person name="Kiss B."/>
            <person name="Kocsube S."/>
            <person name="Kotiranta H."/>
            <person name="LaButti K.M."/>
            <person name="Lechner B.E."/>
            <person name="Liimatainen K."/>
            <person name="Lipzen A."/>
            <person name="Lukacs Z."/>
            <person name="Mihaltcheva S."/>
            <person name="Morgado L.N."/>
            <person name="Niskanen T."/>
            <person name="Noordeloos M.E."/>
            <person name="Ohm R.A."/>
            <person name="Ortiz-Santana B."/>
            <person name="Ovrebo C."/>
            <person name="Racz N."/>
            <person name="Riley R."/>
            <person name="Savchenko A."/>
            <person name="Shiryaev A."/>
            <person name="Soop K."/>
            <person name="Spirin V."/>
            <person name="Szebenyi C."/>
            <person name="Tomsovsky M."/>
            <person name="Tulloss R.E."/>
            <person name="Uehling J."/>
            <person name="Grigoriev I.V."/>
            <person name="Vagvolgyi C."/>
            <person name="Papp T."/>
            <person name="Martin F.M."/>
            <person name="Miettinen O."/>
            <person name="Hibbett D.S."/>
            <person name="Nagy L.G."/>
        </authorList>
    </citation>
    <scope>NUCLEOTIDE SEQUENCE [LARGE SCALE GENOMIC DNA]</scope>
    <source>
        <strain evidence="5 6">OMC1185</strain>
    </source>
</reference>
<gene>
    <name evidence="5" type="ORF">OE88DRAFT_972123</name>
</gene>
<dbReference type="EMBL" id="ML213505">
    <property type="protein sequence ID" value="TFK54892.1"/>
    <property type="molecule type" value="Genomic_DNA"/>
</dbReference>
<dbReference type="InterPro" id="IPR037129">
    <property type="entry name" value="XPA_sf"/>
</dbReference>
<feature type="region of interest" description="Disordered" evidence="4">
    <location>
        <begin position="142"/>
        <end position="164"/>
    </location>
</feature>
<dbReference type="SUPFAM" id="SSF46955">
    <property type="entry name" value="Putative DNA-binding domain"/>
    <property type="match status" value="1"/>
</dbReference>
<dbReference type="Gene3D" id="3.90.530.10">
    <property type="entry name" value="XPA C-terminal domain"/>
    <property type="match status" value="1"/>
</dbReference>
<dbReference type="STRING" id="5364.A0A5C3NC83"/>
<evidence type="ECO:0000313" key="5">
    <source>
        <dbReference type="EMBL" id="TFK54892.1"/>
    </source>
</evidence>